<organism evidence="1 2">
    <name type="scientific">Vaccinium darrowii</name>
    <dbReference type="NCBI Taxonomy" id="229202"/>
    <lineage>
        <taxon>Eukaryota</taxon>
        <taxon>Viridiplantae</taxon>
        <taxon>Streptophyta</taxon>
        <taxon>Embryophyta</taxon>
        <taxon>Tracheophyta</taxon>
        <taxon>Spermatophyta</taxon>
        <taxon>Magnoliopsida</taxon>
        <taxon>eudicotyledons</taxon>
        <taxon>Gunneridae</taxon>
        <taxon>Pentapetalae</taxon>
        <taxon>asterids</taxon>
        <taxon>Ericales</taxon>
        <taxon>Ericaceae</taxon>
        <taxon>Vaccinioideae</taxon>
        <taxon>Vaccinieae</taxon>
        <taxon>Vaccinium</taxon>
    </lineage>
</organism>
<comment type="caution">
    <text evidence="1">The sequence shown here is derived from an EMBL/GenBank/DDBJ whole genome shotgun (WGS) entry which is preliminary data.</text>
</comment>
<evidence type="ECO:0000313" key="2">
    <source>
        <dbReference type="Proteomes" id="UP000828048"/>
    </source>
</evidence>
<keyword evidence="2" id="KW-1185">Reference proteome</keyword>
<dbReference type="Proteomes" id="UP000828048">
    <property type="component" value="Chromosome 6"/>
</dbReference>
<proteinExistence type="predicted"/>
<dbReference type="EMBL" id="CM037156">
    <property type="protein sequence ID" value="KAH7837366.1"/>
    <property type="molecule type" value="Genomic_DNA"/>
</dbReference>
<accession>A0ACB7X9E3</accession>
<protein>
    <submittedName>
        <fullName evidence="1">Uncharacterized protein</fullName>
    </submittedName>
</protein>
<gene>
    <name evidence="1" type="ORF">Vadar_013032</name>
</gene>
<sequence length="120" mass="13864">MAVRQKAVATLMRALRKETSKPHNQQRLPSLRRAFSLYDQVNLIDNVPEDKAVPGIRDYYHWVLRTLLNDLWSSWMEKFRLCGSMGSVLHYLGSVEFGEEECGSHVSSATEISPDWNPWI</sequence>
<name>A0ACB7X9E3_9ERIC</name>
<evidence type="ECO:0000313" key="1">
    <source>
        <dbReference type="EMBL" id="KAH7837366.1"/>
    </source>
</evidence>
<reference evidence="1 2" key="1">
    <citation type="journal article" date="2021" name="Hortic Res">
        <title>High-quality reference genome and annotation aids understanding of berry development for evergreen blueberry (Vaccinium darrowii).</title>
        <authorList>
            <person name="Yu J."/>
            <person name="Hulse-Kemp A.M."/>
            <person name="Babiker E."/>
            <person name="Staton M."/>
        </authorList>
    </citation>
    <scope>NUCLEOTIDE SEQUENCE [LARGE SCALE GENOMIC DNA]</scope>
    <source>
        <strain evidence="2">cv. NJ 8807/NJ 8810</strain>
        <tissue evidence="1">Young leaf</tissue>
    </source>
</reference>